<keyword evidence="2" id="KW-0378">Hydrolase</keyword>
<organism evidence="2 3">
    <name type="scientific">Subtercola vilae</name>
    <dbReference type="NCBI Taxonomy" id="2056433"/>
    <lineage>
        <taxon>Bacteria</taxon>
        <taxon>Bacillati</taxon>
        <taxon>Actinomycetota</taxon>
        <taxon>Actinomycetes</taxon>
        <taxon>Micrococcales</taxon>
        <taxon>Microbacteriaceae</taxon>
        <taxon>Subtercola</taxon>
    </lineage>
</organism>
<evidence type="ECO:0000313" key="3">
    <source>
        <dbReference type="Proteomes" id="UP000306192"/>
    </source>
</evidence>
<sequence>MQLTILGTAQPFPVPGNACSGYLLASGETQVLVDAGTGTLAELQRHTTLDSLDAIWVSHRHADHSADLLVAYYALRATKVGAARRIRLIGPEGLDERLATYLGGDAAEGLHEVFEFTEMHGWGEALVGELALAWGPVSHGVPAFALTVTDVGGLGVERGSAGAEVVPDDGSFTYSGDTGPCTSLVEMAEESSTLLAEAGYDVAPARGEEYVHLTPEDAGRAATSAGVSTLLLTHLALGLTPAAARSRAATTFAGAVALALPGQTFTV</sequence>
<feature type="domain" description="Metallo-beta-lactamase" evidence="1">
    <location>
        <begin position="29"/>
        <end position="234"/>
    </location>
</feature>
<evidence type="ECO:0000259" key="1">
    <source>
        <dbReference type="Pfam" id="PF12706"/>
    </source>
</evidence>
<dbReference type="Gene3D" id="3.60.15.10">
    <property type="entry name" value="Ribonuclease Z/Hydroxyacylglutathione hydrolase-like"/>
    <property type="match status" value="1"/>
</dbReference>
<proteinExistence type="predicted"/>
<dbReference type="SUPFAM" id="SSF56281">
    <property type="entry name" value="Metallo-hydrolase/oxidoreductase"/>
    <property type="match status" value="1"/>
</dbReference>
<dbReference type="PANTHER" id="PTHR46018:SF4">
    <property type="entry name" value="METALLO-HYDROLASE YHFI-RELATED"/>
    <property type="match status" value="1"/>
</dbReference>
<accession>A0A4V4RFM6</accession>
<dbReference type="GO" id="GO:0042781">
    <property type="term" value="F:3'-tRNA processing endoribonuclease activity"/>
    <property type="evidence" value="ECO:0007669"/>
    <property type="project" value="TreeGrafter"/>
</dbReference>
<dbReference type="RefSeq" id="WP_136642952.1">
    <property type="nucleotide sequence ID" value="NZ_QYRT01000032.1"/>
</dbReference>
<keyword evidence="3" id="KW-1185">Reference proteome</keyword>
<dbReference type="OrthoDB" id="9800940at2"/>
<evidence type="ECO:0000313" key="2">
    <source>
        <dbReference type="EMBL" id="TIH33744.1"/>
    </source>
</evidence>
<dbReference type="Proteomes" id="UP000306192">
    <property type="component" value="Unassembled WGS sequence"/>
</dbReference>
<dbReference type="AlphaFoldDB" id="A0A4V4RFM6"/>
<dbReference type="Pfam" id="PF12706">
    <property type="entry name" value="Lactamase_B_2"/>
    <property type="match status" value="1"/>
</dbReference>
<gene>
    <name evidence="2" type="ORF">D4765_14205</name>
</gene>
<reference evidence="2 3" key="1">
    <citation type="journal article" date="2019" name="Microorganisms">
        <title>Systematic Affiliation and Genome Analysis of Subtercola vilae DB165(T) with Particular Emphasis on Cold Adaptation of an Isolate from a High-Altitude Cold Volcano Lake.</title>
        <authorList>
            <person name="Villalobos A.S."/>
            <person name="Wiese J."/>
            <person name="Imhoff J.F."/>
            <person name="Dorador C."/>
            <person name="Keller A."/>
            <person name="Hentschel U."/>
        </authorList>
    </citation>
    <scope>NUCLEOTIDE SEQUENCE [LARGE SCALE GENOMIC DNA]</scope>
    <source>
        <strain evidence="2 3">DB165</strain>
    </source>
</reference>
<dbReference type="InterPro" id="IPR001279">
    <property type="entry name" value="Metallo-B-lactamas"/>
</dbReference>
<comment type="caution">
    <text evidence="2">The sequence shown here is derived from an EMBL/GenBank/DDBJ whole genome shotgun (WGS) entry which is preliminary data.</text>
</comment>
<dbReference type="CDD" id="cd07716">
    <property type="entry name" value="RNaseZ_short-form-like_MBL-fold"/>
    <property type="match status" value="1"/>
</dbReference>
<dbReference type="InterPro" id="IPR036866">
    <property type="entry name" value="RibonucZ/Hydroxyglut_hydro"/>
</dbReference>
<protein>
    <submittedName>
        <fullName evidence="2">MBL fold metallo-hydrolase</fullName>
    </submittedName>
</protein>
<name>A0A4V4RFM6_9MICO</name>
<dbReference type="PANTHER" id="PTHR46018">
    <property type="entry name" value="ZINC PHOSPHODIESTERASE ELAC PROTEIN 1"/>
    <property type="match status" value="1"/>
</dbReference>
<dbReference type="EMBL" id="QYRT01000032">
    <property type="protein sequence ID" value="TIH33744.1"/>
    <property type="molecule type" value="Genomic_DNA"/>
</dbReference>